<dbReference type="RefSeq" id="WP_185177065.1">
    <property type="nucleotide sequence ID" value="NZ_CBCSEP010000028.1"/>
</dbReference>
<evidence type="ECO:0000313" key="1">
    <source>
        <dbReference type="EMBL" id="MBB6675756.1"/>
    </source>
</evidence>
<name>A0A841T6T4_9BACL</name>
<dbReference type="EMBL" id="JACJVN010000002">
    <property type="protein sequence ID" value="MBB6675756.1"/>
    <property type="molecule type" value="Genomic_DNA"/>
</dbReference>
<evidence type="ECO:0000313" key="2">
    <source>
        <dbReference type="Proteomes" id="UP000574133"/>
    </source>
</evidence>
<dbReference type="Proteomes" id="UP000574133">
    <property type="component" value="Unassembled WGS sequence"/>
</dbReference>
<organism evidence="1 2">
    <name type="scientific">Cohnella lubricantis</name>
    <dbReference type="NCBI Taxonomy" id="2163172"/>
    <lineage>
        <taxon>Bacteria</taxon>
        <taxon>Bacillati</taxon>
        <taxon>Bacillota</taxon>
        <taxon>Bacilli</taxon>
        <taxon>Bacillales</taxon>
        <taxon>Paenibacillaceae</taxon>
        <taxon>Cohnella</taxon>
    </lineage>
</organism>
<dbReference type="AlphaFoldDB" id="A0A841T6T4"/>
<keyword evidence="2" id="KW-1185">Reference proteome</keyword>
<reference evidence="1 2" key="1">
    <citation type="submission" date="2020-08" db="EMBL/GenBank/DDBJ databases">
        <title>Cohnella phylogeny.</title>
        <authorList>
            <person name="Dunlap C."/>
        </authorList>
    </citation>
    <scope>NUCLEOTIDE SEQUENCE [LARGE SCALE GENOMIC DNA]</scope>
    <source>
        <strain evidence="1 2">DSM 103658</strain>
    </source>
</reference>
<comment type="caution">
    <text evidence="1">The sequence shown here is derived from an EMBL/GenBank/DDBJ whole genome shotgun (WGS) entry which is preliminary data.</text>
</comment>
<protein>
    <submittedName>
        <fullName evidence="1">Uncharacterized protein</fullName>
    </submittedName>
</protein>
<proteinExistence type="predicted"/>
<gene>
    <name evidence="1" type="ORF">H4Q31_00245</name>
</gene>
<sequence>MNMQPMHASFEHQEQAEEAIRKLASLRADRFRMERAIHGPDFGSAAAAPEANMSELADSLLSGTRMEAGAELGTAPEALFSLSAHVPAEAYEQAKKVISQAGGSLI</sequence>
<accession>A0A841T6T4</accession>